<proteinExistence type="predicted"/>
<comment type="caution">
    <text evidence="2">The sequence shown here is derived from an EMBL/GenBank/DDBJ whole genome shotgun (WGS) entry which is preliminary data.</text>
</comment>
<dbReference type="EMBL" id="JAKKPZ010000001">
    <property type="protein sequence ID" value="KAI1728352.1"/>
    <property type="molecule type" value="Genomic_DNA"/>
</dbReference>
<gene>
    <name evidence="2" type="ORF">DdX_00524</name>
</gene>
<sequence>MPGTTINSQGEPRRGWRLRVEARVGKLNAEGEVDRLEFLMEETLEYAIMAIYTETMTIITWYILIDDEIEADMKMNIIITHDDVILQANMHDEEDITNQDIGDHVRRNTTM</sequence>
<reference evidence="2" key="1">
    <citation type="submission" date="2022-01" db="EMBL/GenBank/DDBJ databases">
        <title>Genome Sequence Resource for Two Populations of Ditylenchus destructor, the Migratory Endoparasitic Phytonematode.</title>
        <authorList>
            <person name="Zhang H."/>
            <person name="Lin R."/>
            <person name="Xie B."/>
        </authorList>
    </citation>
    <scope>NUCLEOTIDE SEQUENCE</scope>
    <source>
        <strain evidence="2">BazhouSP</strain>
    </source>
</reference>
<dbReference type="AlphaFoldDB" id="A0AAD4NDW6"/>
<keyword evidence="1" id="KW-0812">Transmembrane</keyword>
<evidence type="ECO:0000313" key="3">
    <source>
        <dbReference type="Proteomes" id="UP001201812"/>
    </source>
</evidence>
<evidence type="ECO:0000256" key="1">
    <source>
        <dbReference type="SAM" id="Phobius"/>
    </source>
</evidence>
<keyword evidence="3" id="KW-1185">Reference proteome</keyword>
<organism evidence="2 3">
    <name type="scientific">Ditylenchus destructor</name>
    <dbReference type="NCBI Taxonomy" id="166010"/>
    <lineage>
        <taxon>Eukaryota</taxon>
        <taxon>Metazoa</taxon>
        <taxon>Ecdysozoa</taxon>
        <taxon>Nematoda</taxon>
        <taxon>Chromadorea</taxon>
        <taxon>Rhabditida</taxon>
        <taxon>Tylenchina</taxon>
        <taxon>Tylenchomorpha</taxon>
        <taxon>Sphaerularioidea</taxon>
        <taxon>Anguinidae</taxon>
        <taxon>Anguininae</taxon>
        <taxon>Ditylenchus</taxon>
    </lineage>
</organism>
<accession>A0AAD4NDW6</accession>
<dbReference type="Proteomes" id="UP001201812">
    <property type="component" value="Unassembled WGS sequence"/>
</dbReference>
<keyword evidence="1" id="KW-1133">Transmembrane helix</keyword>
<name>A0AAD4NDW6_9BILA</name>
<protein>
    <submittedName>
        <fullName evidence="2">Uncharacterized protein</fullName>
    </submittedName>
</protein>
<keyword evidence="1" id="KW-0472">Membrane</keyword>
<feature type="transmembrane region" description="Helical" evidence="1">
    <location>
        <begin position="46"/>
        <end position="65"/>
    </location>
</feature>
<evidence type="ECO:0000313" key="2">
    <source>
        <dbReference type="EMBL" id="KAI1728352.1"/>
    </source>
</evidence>